<protein>
    <submittedName>
        <fullName evidence="2">Uncharacterized protein</fullName>
    </submittedName>
</protein>
<feature type="chain" id="PRO_5034920443" evidence="1">
    <location>
        <begin position="20"/>
        <end position="393"/>
    </location>
</feature>
<evidence type="ECO:0000313" key="2">
    <source>
        <dbReference type="EMBL" id="QWW20875.1"/>
    </source>
</evidence>
<dbReference type="AlphaFoldDB" id="A0A8F2VW55"/>
<reference evidence="2" key="1">
    <citation type="journal article" date="2021" name="J Fungi (Basel)">
        <title>Transcriptome Analysis Identifies a Gene Cluster for the Biosynthesis of Biruloquinone, a Rare Phenanthraquinone, in a Lichen-Forming Fungus Cladonia macilenta.</title>
        <authorList>
            <person name="Kim W."/>
            <person name="Jeong M.H."/>
            <person name="Yun S.H."/>
            <person name="Hur J.S."/>
        </authorList>
    </citation>
    <scope>NUCLEOTIDE SEQUENCE</scope>
</reference>
<dbReference type="EMBL" id="MW980729">
    <property type="protein sequence ID" value="QWW20875.1"/>
    <property type="molecule type" value="Genomic_DNA"/>
</dbReference>
<proteinExistence type="predicted"/>
<name>A0A8F2VW55_9LECA</name>
<keyword evidence="1" id="KW-0732">Signal</keyword>
<organism evidence="2">
    <name type="scientific">Cladonia macilenta</name>
    <dbReference type="NCBI Taxonomy" id="196765"/>
    <lineage>
        <taxon>Eukaryota</taxon>
        <taxon>Fungi</taxon>
        <taxon>Dikarya</taxon>
        <taxon>Ascomycota</taxon>
        <taxon>Pezizomycotina</taxon>
        <taxon>Lecanoromycetes</taxon>
        <taxon>OSLEUM clade</taxon>
        <taxon>Lecanoromycetidae</taxon>
        <taxon>Lecanorales</taxon>
        <taxon>Lecanorineae</taxon>
        <taxon>Cladoniaceae</taxon>
        <taxon>Cladonia</taxon>
    </lineage>
</organism>
<evidence type="ECO:0000256" key="1">
    <source>
        <dbReference type="SAM" id="SignalP"/>
    </source>
</evidence>
<sequence>MRLHFWTVLTAILLTISSATPLQNENLLLPSATANITTLKKPEINPDHFNVAGTDIWIQVLRPYSGVPLPTVDTLICLANTRAGFAQEIVNVGDRPLGGSFTKLEDGIRVFIQVVDRADFTMSKAVAALQGIYQVMVGTGVPGVQAITVIVHDTYYGILGRIEVSRAARAGATALVLNTTPSMTSEAATTTSKPGIVDNEAILASRATANLTDAVANLTSANIPGPLIPDHYVVPGTSVYVSVLRPYGHELPHELTINLLINAAFKLSNDRTAGGDVLLPLEWSYEERSLSVAFTSRGFNRPHLTTMQAGIVGLIDLMGEEAVVGTKEIAYSLGIENEGGMGIGFVKWVGHPVADGEVANATLQGLVAATVTGLAPSSLLHLGAVETGLVGTS</sequence>
<feature type="signal peptide" evidence="1">
    <location>
        <begin position="1"/>
        <end position="19"/>
    </location>
</feature>
<accession>A0A8F2VW55</accession>